<feature type="region of interest" description="Disordered" evidence="1">
    <location>
        <begin position="503"/>
        <end position="572"/>
    </location>
</feature>
<protein>
    <recommendedName>
        <fullName evidence="4">F-box domain-containing protein</fullName>
    </recommendedName>
</protein>
<proteinExistence type="predicted"/>
<dbReference type="EMBL" id="CAJMWS010000314">
    <property type="protein sequence ID" value="CAE6412819.1"/>
    <property type="molecule type" value="Genomic_DNA"/>
</dbReference>
<dbReference type="InterPro" id="IPR032675">
    <property type="entry name" value="LRR_dom_sf"/>
</dbReference>
<organism evidence="2 3">
    <name type="scientific">Rhizoctonia solani</name>
    <dbReference type="NCBI Taxonomy" id="456999"/>
    <lineage>
        <taxon>Eukaryota</taxon>
        <taxon>Fungi</taxon>
        <taxon>Dikarya</taxon>
        <taxon>Basidiomycota</taxon>
        <taxon>Agaricomycotina</taxon>
        <taxon>Agaricomycetes</taxon>
        <taxon>Cantharellales</taxon>
        <taxon>Ceratobasidiaceae</taxon>
        <taxon>Rhizoctonia</taxon>
    </lineage>
</organism>
<reference evidence="2" key="1">
    <citation type="submission" date="2021-01" db="EMBL/GenBank/DDBJ databases">
        <authorList>
            <person name="Kaushik A."/>
        </authorList>
    </citation>
    <scope>NUCLEOTIDE SEQUENCE</scope>
    <source>
        <strain evidence="2">AG1-1C</strain>
    </source>
</reference>
<dbReference type="Gene3D" id="3.80.10.10">
    <property type="entry name" value="Ribonuclease Inhibitor"/>
    <property type="match status" value="1"/>
</dbReference>
<feature type="compositionally biased region" description="Acidic residues" evidence="1">
    <location>
        <begin position="521"/>
        <end position="541"/>
    </location>
</feature>
<evidence type="ECO:0008006" key="4">
    <source>
        <dbReference type="Google" id="ProtNLM"/>
    </source>
</evidence>
<evidence type="ECO:0000256" key="1">
    <source>
        <dbReference type="SAM" id="MobiDB-lite"/>
    </source>
</evidence>
<gene>
    <name evidence="2" type="ORF">RDB_LOCUS71856</name>
</gene>
<accession>A0A8H3ADS3</accession>
<name>A0A8H3ADS3_9AGAM</name>
<sequence>MRTTRQIRNHRKDYAPFSEEARAKHEQENMLVWINRLPTEVLSRIFVIGEDMDQDKDNSKESQDNDGPVLQFQELVAQVCRKWRAVAISIPMLWTYISISGSKSFNSASVFLERSGETIPLEIEIDLSEHSDTGSWSEESDDQKPEVKLIQDTLDFLVSKRAKPSRWARLAIWFEKPKSLFTIIDFLIDASLDNLRKLSLVNIYIDRMMVEDYVVEAMRERDLTNSALFRNPPPLLQELELVGTPSNFFFPHENASLVSDLTYLDLGFLLSLPPFMGLHSLLTHNPRLESLCLDTGMIETTDFEPETIAEIRVRMPFLRRFSLQEPISVGWGLSVLQMIDAPNLEAFALNLDQSQTLPDPIPLYIAYGKEIGNVEDQPEAPSPRRPIYPALKHLALGPFTGTSASLLAMLESLGTITRLDWELQEEEPISINRALGDSKICPRLEHIRVHGVHETDLVDLVESRIRSGIPFKVVEVNSRDWPDIPASTKARFSDELQLERFGPYVDENESDSDTSTGDSDSTSDLEDWTDTDLSNGDDYEDGGAGNNSNDNPQTLYDEGVFTDDGSDSSLDY</sequence>
<comment type="caution">
    <text evidence="2">The sequence shown here is derived from an EMBL/GenBank/DDBJ whole genome shotgun (WGS) entry which is preliminary data.</text>
</comment>
<evidence type="ECO:0000313" key="2">
    <source>
        <dbReference type="EMBL" id="CAE6412819.1"/>
    </source>
</evidence>
<dbReference type="Proteomes" id="UP000663846">
    <property type="component" value="Unassembled WGS sequence"/>
</dbReference>
<dbReference type="AlphaFoldDB" id="A0A8H3ADS3"/>
<evidence type="ECO:0000313" key="3">
    <source>
        <dbReference type="Proteomes" id="UP000663846"/>
    </source>
</evidence>